<dbReference type="InterPro" id="IPR011043">
    <property type="entry name" value="Gal_Oxase/kelch_b-propeller"/>
</dbReference>
<comment type="caution">
    <text evidence="1">The sequence shown here is derived from an EMBL/GenBank/DDBJ whole genome shotgun (WGS) entry which is preliminary data.</text>
</comment>
<reference evidence="1 2" key="1">
    <citation type="submission" date="2015-12" db="EMBL/GenBank/DDBJ databases">
        <title>Dictyostelia acquired genes for synthesis and detection of signals that induce cell-type specialization by lateral gene transfer from prokaryotes.</title>
        <authorList>
            <person name="Gloeckner G."/>
            <person name="Schaap P."/>
        </authorList>
    </citation>
    <scope>NUCLEOTIDE SEQUENCE [LARGE SCALE GENOMIC DNA]</scope>
    <source>
        <strain evidence="1 2">TK</strain>
    </source>
</reference>
<dbReference type="SUPFAM" id="SSF50965">
    <property type="entry name" value="Galactose oxidase, central domain"/>
    <property type="match status" value="1"/>
</dbReference>
<dbReference type="Gene3D" id="2.120.10.80">
    <property type="entry name" value="Kelch-type beta propeller"/>
    <property type="match status" value="1"/>
</dbReference>
<evidence type="ECO:0000313" key="2">
    <source>
        <dbReference type="Proteomes" id="UP000076078"/>
    </source>
</evidence>
<protein>
    <submittedName>
        <fullName evidence="1">Uncharacterized protein</fullName>
    </submittedName>
</protein>
<organism evidence="1 2">
    <name type="scientific">Tieghemostelium lacteum</name>
    <name type="common">Slime mold</name>
    <name type="synonym">Dictyostelium lacteum</name>
    <dbReference type="NCBI Taxonomy" id="361077"/>
    <lineage>
        <taxon>Eukaryota</taxon>
        <taxon>Amoebozoa</taxon>
        <taxon>Evosea</taxon>
        <taxon>Eumycetozoa</taxon>
        <taxon>Dictyostelia</taxon>
        <taxon>Dictyosteliales</taxon>
        <taxon>Raperosteliaceae</taxon>
        <taxon>Tieghemostelium</taxon>
    </lineage>
</organism>
<sequence length="456" mass="52606">MVDIDTLFENLCKKLKTINDKQLIDLKVKFTNNVQSFETLQTLYNSEKLKIDNMFKDLVDYIHIKQVSIQRELKSHFDDLEEKHTLQQTMIESNLKIISIIEHIAQGISKQEIQATSLLQLIENVNKSEVKFEIMEYGPMKYKLDDNGFELVKERIELLELTTTSSNNLYMYSIRSQSQIMEIYNLTKKTIKEIPISKFELNGQLFTLQCSATSEKYLYILTSSGLITIDIRNSNYKLELKPINIPIKYEIPQSYSTIYDGKNSIYLFGGVDHDSIYRLDLTSYDIHKLDAKLPEPSIWYSMSIDTDTYDDIYLVGGVTKLGGLFQILKFNITTQNIQTILIPGMAPYSENYHDIFGVYVGASEKSLFIRYTKNNNFFSFNPILNIKTPLPSPPTHIGGESGSRMYYNPPNHSIYLLDNGDTTIYSYNIHKKTWSKEMDLSLSLKASQNISFSNFA</sequence>
<dbReference type="Proteomes" id="UP000076078">
    <property type="component" value="Unassembled WGS sequence"/>
</dbReference>
<proteinExistence type="predicted"/>
<dbReference type="EMBL" id="LODT01000049">
    <property type="protein sequence ID" value="KYQ88642.1"/>
    <property type="molecule type" value="Genomic_DNA"/>
</dbReference>
<gene>
    <name evidence="1" type="ORF">DLAC_10817</name>
</gene>
<dbReference type="InParanoid" id="A0A151Z3V2"/>
<dbReference type="AlphaFoldDB" id="A0A151Z3V2"/>
<name>A0A151Z3V2_TIELA</name>
<accession>A0A151Z3V2</accession>
<evidence type="ECO:0000313" key="1">
    <source>
        <dbReference type="EMBL" id="KYQ88642.1"/>
    </source>
</evidence>
<keyword evidence="2" id="KW-1185">Reference proteome</keyword>
<dbReference type="InterPro" id="IPR015915">
    <property type="entry name" value="Kelch-typ_b-propeller"/>
</dbReference>